<evidence type="ECO:0000313" key="3">
    <source>
        <dbReference type="Proteomes" id="UP000074914"/>
    </source>
</evidence>
<organism evidence="2 3">
    <name type="scientific">Collimonas pratensis</name>
    <dbReference type="NCBI Taxonomy" id="279113"/>
    <lineage>
        <taxon>Bacteria</taxon>
        <taxon>Pseudomonadati</taxon>
        <taxon>Pseudomonadota</taxon>
        <taxon>Betaproteobacteria</taxon>
        <taxon>Burkholderiales</taxon>
        <taxon>Oxalobacteraceae</taxon>
        <taxon>Collimonas</taxon>
    </lineage>
</organism>
<protein>
    <submittedName>
        <fullName evidence="2">Uncharacterized protein</fullName>
    </submittedName>
</protein>
<reference evidence="2 3" key="1">
    <citation type="submission" date="2015-11" db="EMBL/GenBank/DDBJ databases">
        <title>Exploring the genomic traits of fungus-feeding bacterial genus Collimonas.</title>
        <authorList>
            <person name="Song C."/>
            <person name="Schmidt R."/>
            <person name="de Jager V."/>
            <person name="Krzyzanowska D."/>
            <person name="Jongedijk E."/>
            <person name="Cankar K."/>
            <person name="Beekwilder J."/>
            <person name="van Veen A."/>
            <person name="de Boer W."/>
            <person name="van Veen J.A."/>
            <person name="Garbeva P."/>
        </authorList>
    </citation>
    <scope>NUCLEOTIDE SEQUENCE [LARGE SCALE GENOMIC DNA]</scope>
    <source>
        <strain evidence="2 3">Ter291</strain>
    </source>
</reference>
<feature type="compositionally biased region" description="Polar residues" evidence="1">
    <location>
        <begin position="11"/>
        <end position="23"/>
    </location>
</feature>
<dbReference type="EMBL" id="CP013236">
    <property type="protein sequence ID" value="AMP14725.1"/>
    <property type="molecule type" value="Genomic_DNA"/>
</dbReference>
<evidence type="ECO:0000313" key="2">
    <source>
        <dbReference type="EMBL" id="AMP14725.1"/>
    </source>
</evidence>
<evidence type="ECO:0000256" key="1">
    <source>
        <dbReference type="SAM" id="MobiDB-lite"/>
    </source>
</evidence>
<accession>A0ABM5Z6G6</accession>
<gene>
    <name evidence="2" type="ORF">CPter291_2468</name>
</gene>
<dbReference type="Proteomes" id="UP000074914">
    <property type="component" value="Chromosome"/>
</dbReference>
<keyword evidence="3" id="KW-1185">Reference proteome</keyword>
<name>A0ABM5Z6G6_9BURK</name>
<feature type="region of interest" description="Disordered" evidence="1">
    <location>
        <begin position="1"/>
        <end position="23"/>
    </location>
</feature>
<sequence>MQGTGHRLSIGHTQSTPAKQNENMLRGEFIELAVTKA</sequence>
<proteinExistence type="predicted"/>